<dbReference type="STRING" id="1477437.SAMN05444682_10455"/>
<dbReference type="Proteomes" id="UP000198670">
    <property type="component" value="Unassembled WGS sequence"/>
</dbReference>
<evidence type="ECO:0008006" key="4">
    <source>
        <dbReference type="Google" id="ProtNLM"/>
    </source>
</evidence>
<dbReference type="EMBL" id="FOQO01000004">
    <property type="protein sequence ID" value="SFI46284.1"/>
    <property type="molecule type" value="Genomic_DNA"/>
</dbReference>
<keyword evidence="1" id="KW-0472">Membrane</keyword>
<keyword evidence="1" id="KW-1133">Transmembrane helix</keyword>
<accession>A0A1I3IE65</accession>
<reference evidence="2 3" key="1">
    <citation type="submission" date="2016-10" db="EMBL/GenBank/DDBJ databases">
        <authorList>
            <person name="de Groot N.N."/>
        </authorList>
    </citation>
    <scope>NUCLEOTIDE SEQUENCE [LARGE SCALE GENOMIC DNA]</scope>
    <source>
        <strain evidence="2 3">RK1</strain>
    </source>
</reference>
<dbReference type="AlphaFoldDB" id="A0A1I3IE65"/>
<dbReference type="OrthoDB" id="1060107at2"/>
<evidence type="ECO:0000256" key="1">
    <source>
        <dbReference type="SAM" id="Phobius"/>
    </source>
</evidence>
<evidence type="ECO:0000313" key="2">
    <source>
        <dbReference type="EMBL" id="SFI46284.1"/>
    </source>
</evidence>
<keyword evidence="1" id="KW-0812">Transmembrane</keyword>
<gene>
    <name evidence="2" type="ORF">SAMN05444682_10455</name>
</gene>
<organism evidence="2 3">
    <name type="scientific">Parapedobacter indicus</name>
    <dbReference type="NCBI Taxonomy" id="1477437"/>
    <lineage>
        <taxon>Bacteria</taxon>
        <taxon>Pseudomonadati</taxon>
        <taxon>Bacteroidota</taxon>
        <taxon>Sphingobacteriia</taxon>
        <taxon>Sphingobacteriales</taxon>
        <taxon>Sphingobacteriaceae</taxon>
        <taxon>Parapedobacter</taxon>
    </lineage>
</organism>
<proteinExistence type="predicted"/>
<dbReference type="RefSeq" id="WP_143072892.1">
    <property type="nucleotide sequence ID" value="NZ_FOQO01000004.1"/>
</dbReference>
<sequence length="255" mass="28512">MAKLVLSPITNTGAQWWFLGVFASVGFTIFGHNVQAQGAFNYRSPLFREHRGMMPSPTFLTTGSPTQIGGSRWVDPMVTIKTNVTELATTTLNVGVEFFSEGRYSVSLPVSYNPWTFNDNKKIKHLAFQPEFRIWFGETFRGSFINVQSFIGLQLHYLYYNAGGINIPFGMFPDLKNTRYQGQGAGGGVTYANQFGLGGRWRGEIGTTLVFSYLWYDSYECRTCGAFKGSGTRRYLGPGKSSLSIVYLTAIYALY</sequence>
<evidence type="ECO:0000313" key="3">
    <source>
        <dbReference type="Proteomes" id="UP000198670"/>
    </source>
</evidence>
<dbReference type="InterPro" id="IPR021958">
    <property type="entry name" value="DUF3575"/>
</dbReference>
<name>A0A1I3IE65_9SPHI</name>
<keyword evidence="3" id="KW-1185">Reference proteome</keyword>
<protein>
    <recommendedName>
        <fullName evidence="4">DUF3575 domain-containing protein</fullName>
    </recommendedName>
</protein>
<feature type="transmembrane region" description="Helical" evidence="1">
    <location>
        <begin position="16"/>
        <end position="34"/>
    </location>
</feature>
<dbReference type="Pfam" id="PF12099">
    <property type="entry name" value="DUF3575"/>
    <property type="match status" value="1"/>
</dbReference>